<evidence type="ECO:0000313" key="2">
    <source>
        <dbReference type="Proteomes" id="UP000789920"/>
    </source>
</evidence>
<sequence>DLCYKGWQFQYGNGDVNKNERLAFDNFIKAAEDDDDEGQFWTGFCYNWGI</sequence>
<organism evidence="1 2">
    <name type="scientific">Racocetra persica</name>
    <dbReference type="NCBI Taxonomy" id="160502"/>
    <lineage>
        <taxon>Eukaryota</taxon>
        <taxon>Fungi</taxon>
        <taxon>Fungi incertae sedis</taxon>
        <taxon>Mucoromycota</taxon>
        <taxon>Glomeromycotina</taxon>
        <taxon>Glomeromycetes</taxon>
        <taxon>Diversisporales</taxon>
        <taxon>Gigasporaceae</taxon>
        <taxon>Racocetra</taxon>
    </lineage>
</organism>
<accession>A0ACA9SCS8</accession>
<feature type="non-terminal residue" evidence="1">
    <location>
        <position position="50"/>
    </location>
</feature>
<reference evidence="1" key="1">
    <citation type="submission" date="2021-06" db="EMBL/GenBank/DDBJ databases">
        <authorList>
            <person name="Kallberg Y."/>
            <person name="Tangrot J."/>
            <person name="Rosling A."/>
        </authorList>
    </citation>
    <scope>NUCLEOTIDE SEQUENCE</scope>
    <source>
        <strain evidence="1">MA461A</strain>
    </source>
</reference>
<dbReference type="EMBL" id="CAJVQC010110486">
    <property type="protein sequence ID" value="CAG8834911.1"/>
    <property type="molecule type" value="Genomic_DNA"/>
</dbReference>
<feature type="non-terminal residue" evidence="1">
    <location>
        <position position="1"/>
    </location>
</feature>
<keyword evidence="2" id="KW-1185">Reference proteome</keyword>
<gene>
    <name evidence="1" type="ORF">RPERSI_LOCUS29354</name>
</gene>
<evidence type="ECO:0000313" key="1">
    <source>
        <dbReference type="EMBL" id="CAG8834911.1"/>
    </source>
</evidence>
<name>A0ACA9SCS8_9GLOM</name>
<protein>
    <submittedName>
        <fullName evidence="1">26451_t:CDS:1</fullName>
    </submittedName>
</protein>
<proteinExistence type="predicted"/>
<dbReference type="Proteomes" id="UP000789920">
    <property type="component" value="Unassembled WGS sequence"/>
</dbReference>
<comment type="caution">
    <text evidence="1">The sequence shown here is derived from an EMBL/GenBank/DDBJ whole genome shotgun (WGS) entry which is preliminary data.</text>
</comment>